<evidence type="ECO:0000313" key="8">
    <source>
        <dbReference type="EMBL" id="BAO79383.1"/>
    </source>
</evidence>
<dbReference type="PANTHER" id="PTHR11746">
    <property type="entry name" value="O-METHYLTRANSFERASE"/>
    <property type="match status" value="1"/>
</dbReference>
<dbReference type="EMBL" id="AB820129">
    <property type="protein sequence ID" value="BAO79383.1"/>
    <property type="molecule type" value="Genomic_DNA"/>
</dbReference>
<dbReference type="GO" id="GO:0008171">
    <property type="term" value="F:O-methyltransferase activity"/>
    <property type="evidence" value="ECO:0007669"/>
    <property type="project" value="InterPro"/>
</dbReference>
<protein>
    <submittedName>
        <fullName evidence="8">Hypothetical plant O-methyltransferase</fullName>
    </submittedName>
</protein>
<dbReference type="GO" id="GO:0032259">
    <property type="term" value="P:methylation"/>
    <property type="evidence" value="ECO:0007669"/>
    <property type="project" value="UniProtKB-KW"/>
</dbReference>
<dbReference type="PROSITE" id="PS51683">
    <property type="entry name" value="SAM_OMT_II"/>
    <property type="match status" value="1"/>
</dbReference>
<evidence type="ECO:0000256" key="1">
    <source>
        <dbReference type="ARBA" id="ARBA00022603"/>
    </source>
</evidence>
<dbReference type="PIRSF" id="PIRSF005739">
    <property type="entry name" value="O-mtase"/>
    <property type="match status" value="1"/>
</dbReference>
<dbReference type="SUPFAM" id="SSF53335">
    <property type="entry name" value="S-adenosyl-L-methionine-dependent methyltransferases"/>
    <property type="match status" value="1"/>
</dbReference>
<proteinExistence type="inferred from homology"/>
<evidence type="ECO:0000259" key="7">
    <source>
        <dbReference type="Pfam" id="PF08100"/>
    </source>
</evidence>
<evidence type="ECO:0000256" key="5">
    <source>
        <dbReference type="PIRSR" id="PIRSR005739-1"/>
    </source>
</evidence>
<dbReference type="InterPro" id="IPR012967">
    <property type="entry name" value="COMT_dimerisation"/>
</dbReference>
<evidence type="ECO:0000259" key="6">
    <source>
        <dbReference type="Pfam" id="PF00891"/>
    </source>
</evidence>
<dbReference type="Gene3D" id="3.40.50.150">
    <property type="entry name" value="Vaccinia Virus protein VP39"/>
    <property type="match status" value="1"/>
</dbReference>
<dbReference type="SUPFAM" id="SSF46785">
    <property type="entry name" value="Winged helix' DNA-binding domain"/>
    <property type="match status" value="1"/>
</dbReference>
<dbReference type="InterPro" id="IPR036390">
    <property type="entry name" value="WH_DNA-bd_sf"/>
</dbReference>
<accession>A0A024FQY7</accession>
<dbReference type="GO" id="GO:0008757">
    <property type="term" value="F:S-adenosylmethionine-dependent methyltransferase activity"/>
    <property type="evidence" value="ECO:0007669"/>
    <property type="project" value="UniProtKB-ARBA"/>
</dbReference>
<dbReference type="AlphaFoldDB" id="A0A024FQY7"/>
<dbReference type="Gene3D" id="1.10.10.10">
    <property type="entry name" value="Winged helix-like DNA-binding domain superfamily/Winged helix DNA-binding domain"/>
    <property type="match status" value="1"/>
</dbReference>
<dbReference type="GO" id="GO:0046983">
    <property type="term" value="F:protein dimerization activity"/>
    <property type="evidence" value="ECO:0007669"/>
    <property type="project" value="InterPro"/>
</dbReference>
<keyword evidence="3" id="KW-0949">S-adenosyl-L-methionine</keyword>
<evidence type="ECO:0000256" key="3">
    <source>
        <dbReference type="ARBA" id="ARBA00022691"/>
    </source>
</evidence>
<feature type="active site" description="Proton acceptor" evidence="5">
    <location>
        <position position="256"/>
    </location>
</feature>
<dbReference type="Pfam" id="PF08100">
    <property type="entry name" value="Dimerisation"/>
    <property type="match status" value="1"/>
</dbReference>
<sequence>MASHDDQEAFLKAMAIVSAPTVQGVLTTLCELKVFDIMMQKVGLDGYLTPNEIATNLAAKNPDASNMLDRMLCLLASHSIIKCKSEKDLTRSFGLTSISKYYVQDQNEHSLAPAHLFTYHKAVQLSWFCLKDAILEGGVAFTKAHGGISVFEYLEEDKKLGELFIQAMTKSVDPITRLLHKYKGFEGMKEVVDVGGAHGAALSCIVSEYPYIKGINFDLPHVVQNAPALLGVTHIGGDMFESVPGGEAILLQRLLHDWNNEESVKILKKCHEALPDSGKVVIMEMILAELTGNEDAIAQNKFQMDIGMLILCQGGKERSAKEFQKLAVEAGFAGAALVCEDGLYGVVECYKNM</sequence>
<dbReference type="InterPro" id="IPR036388">
    <property type="entry name" value="WH-like_DNA-bd_sf"/>
</dbReference>
<comment type="similarity">
    <text evidence="4">Belongs to the class I-like SAM-binding methyltransferase superfamily. Cation-independent O-methyltransferase family. COMT subfamily.</text>
</comment>
<dbReference type="InterPro" id="IPR029063">
    <property type="entry name" value="SAM-dependent_MTases_sf"/>
</dbReference>
<evidence type="ECO:0000256" key="4">
    <source>
        <dbReference type="ARBA" id="ARBA00034481"/>
    </source>
</evidence>
<evidence type="ECO:0000256" key="2">
    <source>
        <dbReference type="ARBA" id="ARBA00022679"/>
    </source>
</evidence>
<name>A0A024FQY7_9APIA</name>
<reference evidence="8" key="1">
    <citation type="submission" date="2013-05" db="EMBL/GenBank/DDBJ databases">
        <title>A novel O-methyltransferase involved in the first methylation step of yatein biosynthesis in Anthriscus sylvestris.</title>
        <authorList>
            <person name="Ragamustari S.K."/>
            <person name="Nakatsubo T."/>
            <person name="Hattori T."/>
            <person name="Ono E."/>
            <person name="Kitamura Y."/>
            <person name="Suzuki S."/>
            <person name="Yamamura M."/>
            <person name="Umezawa T."/>
        </authorList>
    </citation>
    <scope>NUCLEOTIDE SEQUENCE</scope>
</reference>
<keyword evidence="2 8" id="KW-0808">Transferase</keyword>
<dbReference type="InterPro" id="IPR001077">
    <property type="entry name" value="COMT_C"/>
</dbReference>
<dbReference type="InterPro" id="IPR016461">
    <property type="entry name" value="COMT-like"/>
</dbReference>
<keyword evidence="1 8" id="KW-0489">Methyltransferase</keyword>
<organism evidence="8">
    <name type="scientific">Anthriscus sylvestris</name>
    <dbReference type="NCBI Taxonomy" id="48027"/>
    <lineage>
        <taxon>Eukaryota</taxon>
        <taxon>Viridiplantae</taxon>
        <taxon>Streptophyta</taxon>
        <taxon>Embryophyta</taxon>
        <taxon>Tracheophyta</taxon>
        <taxon>Spermatophyta</taxon>
        <taxon>Magnoliopsida</taxon>
        <taxon>eudicotyledons</taxon>
        <taxon>Gunneridae</taxon>
        <taxon>Pentapetalae</taxon>
        <taxon>asterids</taxon>
        <taxon>campanulids</taxon>
        <taxon>Apiales</taxon>
        <taxon>Apiaceae</taxon>
        <taxon>Apioideae</taxon>
        <taxon>Scandiceae</taxon>
        <taxon>Scandicinae</taxon>
        <taxon>Anthriscus</taxon>
    </lineage>
</organism>
<dbReference type="FunFam" id="1.10.10.10:FF:000357">
    <property type="entry name" value="Caffeic acid 3-O-methyltransferase"/>
    <property type="match status" value="1"/>
</dbReference>
<feature type="domain" description="O-methyltransferase C-terminal" evidence="6">
    <location>
        <begin position="127"/>
        <end position="333"/>
    </location>
</feature>
<dbReference type="SMR" id="A0A024FQY7"/>
<dbReference type="Pfam" id="PF00891">
    <property type="entry name" value="Methyltransf_2"/>
    <property type="match status" value="1"/>
</dbReference>
<feature type="domain" description="O-methyltransferase dimerisation" evidence="7">
    <location>
        <begin position="24"/>
        <end position="105"/>
    </location>
</feature>